<dbReference type="RefSeq" id="WP_378479594.1">
    <property type="nucleotide sequence ID" value="NZ_JBHUIW010000028.1"/>
</dbReference>
<evidence type="ECO:0000256" key="1">
    <source>
        <dbReference type="SAM" id="Phobius"/>
    </source>
</evidence>
<keyword evidence="1" id="KW-0812">Transmembrane</keyword>
<evidence type="ECO:0000313" key="4">
    <source>
        <dbReference type="Proteomes" id="UP001597314"/>
    </source>
</evidence>
<feature type="transmembrane region" description="Helical" evidence="1">
    <location>
        <begin position="117"/>
        <end position="138"/>
    </location>
</feature>
<keyword evidence="4" id="KW-1185">Reference proteome</keyword>
<reference evidence="4" key="1">
    <citation type="journal article" date="2019" name="Int. J. Syst. Evol. Microbiol.">
        <title>The Global Catalogue of Microorganisms (GCM) 10K type strain sequencing project: providing services to taxonomists for standard genome sequencing and annotation.</title>
        <authorList>
            <consortium name="The Broad Institute Genomics Platform"/>
            <consortium name="The Broad Institute Genome Sequencing Center for Infectious Disease"/>
            <person name="Wu L."/>
            <person name="Ma J."/>
        </authorList>
    </citation>
    <scope>NUCLEOTIDE SEQUENCE [LARGE SCALE GENOMIC DNA]</scope>
    <source>
        <strain evidence="4">CGMCC 1.6774</strain>
    </source>
</reference>
<feature type="transmembrane region" description="Helical" evidence="1">
    <location>
        <begin position="86"/>
        <end position="105"/>
    </location>
</feature>
<dbReference type="InterPro" id="IPR007896">
    <property type="entry name" value="BTP_bacteria"/>
</dbReference>
<feature type="domain" description="Chlorhexidine efflux transporter" evidence="2">
    <location>
        <begin position="77"/>
        <end position="139"/>
    </location>
</feature>
<keyword evidence="1" id="KW-1133">Transmembrane helix</keyword>
<dbReference type="Proteomes" id="UP001597314">
    <property type="component" value="Unassembled WGS sequence"/>
</dbReference>
<feature type="domain" description="Chlorhexidine efflux transporter" evidence="2">
    <location>
        <begin position="10"/>
        <end position="70"/>
    </location>
</feature>
<sequence>MPPPRLQNPTIRRIVYVSLYELVALVVVTAALAIVSGQPAVDTGVIAVASSVIAVSWAYVFNLVFERWEASRRVRGRSLARRVAHATLYEAGLVLMLVPLIAWQLDVTLGEAFLYDLGLIAFFTAYTFGFTALFDRLFGLPAAARGHDAQG</sequence>
<feature type="transmembrane region" description="Helical" evidence="1">
    <location>
        <begin position="43"/>
        <end position="65"/>
    </location>
</feature>
<dbReference type="InterPro" id="IPR058208">
    <property type="entry name" value="PACE"/>
</dbReference>
<protein>
    <submittedName>
        <fullName evidence="3">PACE efflux transporter</fullName>
    </submittedName>
</protein>
<proteinExistence type="predicted"/>
<dbReference type="NCBIfam" id="NF033664">
    <property type="entry name" value="PACE_transport"/>
    <property type="match status" value="1"/>
</dbReference>
<dbReference type="Pfam" id="PF05232">
    <property type="entry name" value="BTP"/>
    <property type="match status" value="2"/>
</dbReference>
<dbReference type="EMBL" id="JBHUIW010000028">
    <property type="protein sequence ID" value="MFD2184451.1"/>
    <property type="molecule type" value="Genomic_DNA"/>
</dbReference>
<gene>
    <name evidence="3" type="ORF">ACFSOX_20035</name>
</gene>
<evidence type="ECO:0000313" key="3">
    <source>
        <dbReference type="EMBL" id="MFD2184451.1"/>
    </source>
</evidence>
<feature type="transmembrane region" description="Helical" evidence="1">
    <location>
        <begin position="14"/>
        <end position="37"/>
    </location>
</feature>
<name>A0ABW5AQJ1_9BRAD</name>
<organism evidence="3 4">
    <name type="scientific">Rhodoplanes azumiensis</name>
    <dbReference type="NCBI Taxonomy" id="1897628"/>
    <lineage>
        <taxon>Bacteria</taxon>
        <taxon>Pseudomonadati</taxon>
        <taxon>Pseudomonadota</taxon>
        <taxon>Alphaproteobacteria</taxon>
        <taxon>Hyphomicrobiales</taxon>
        <taxon>Nitrobacteraceae</taxon>
        <taxon>Rhodoplanes</taxon>
    </lineage>
</organism>
<evidence type="ECO:0000259" key="2">
    <source>
        <dbReference type="Pfam" id="PF05232"/>
    </source>
</evidence>
<comment type="caution">
    <text evidence="3">The sequence shown here is derived from an EMBL/GenBank/DDBJ whole genome shotgun (WGS) entry which is preliminary data.</text>
</comment>
<accession>A0ABW5AQJ1</accession>
<keyword evidence="1" id="KW-0472">Membrane</keyword>